<feature type="signal peptide" evidence="1">
    <location>
        <begin position="1"/>
        <end position="27"/>
    </location>
</feature>
<evidence type="ECO:0000313" key="2">
    <source>
        <dbReference type="EMBL" id="MDQ0102230.1"/>
    </source>
</evidence>
<organism evidence="2 3">
    <name type="scientific">Paenarthrobacter nicotinovorans</name>
    <name type="common">Arthrobacter nicotinovorans</name>
    <dbReference type="NCBI Taxonomy" id="29320"/>
    <lineage>
        <taxon>Bacteria</taxon>
        <taxon>Bacillati</taxon>
        <taxon>Actinomycetota</taxon>
        <taxon>Actinomycetes</taxon>
        <taxon>Micrococcales</taxon>
        <taxon>Micrococcaceae</taxon>
        <taxon>Paenarthrobacter</taxon>
    </lineage>
</organism>
<keyword evidence="1" id="KW-0732">Signal</keyword>
<dbReference type="EMBL" id="JAUSSW010000004">
    <property type="protein sequence ID" value="MDQ0102230.1"/>
    <property type="molecule type" value="Genomic_DNA"/>
</dbReference>
<comment type="caution">
    <text evidence="2">The sequence shown here is derived from an EMBL/GenBank/DDBJ whole genome shotgun (WGS) entry which is preliminary data.</text>
</comment>
<gene>
    <name evidence="2" type="ORF">J2T10_001876</name>
</gene>
<keyword evidence="3" id="KW-1185">Reference proteome</keyword>
<feature type="chain" id="PRO_5046156487" evidence="1">
    <location>
        <begin position="28"/>
        <end position="45"/>
    </location>
</feature>
<evidence type="ECO:0000313" key="3">
    <source>
        <dbReference type="Proteomes" id="UP001244563"/>
    </source>
</evidence>
<dbReference type="Proteomes" id="UP001244563">
    <property type="component" value="Unassembled WGS sequence"/>
</dbReference>
<accession>A0ABT9TKQ4</accession>
<dbReference type="RefSeq" id="WP_156524772.1">
    <property type="nucleotide sequence ID" value="NZ_BDDW01000006.1"/>
</dbReference>
<evidence type="ECO:0000256" key="1">
    <source>
        <dbReference type="SAM" id="SignalP"/>
    </source>
</evidence>
<name>A0ABT9TKQ4_PAENI</name>
<sequence>MRLKQFAALACASAIAISLVVPAAAQASEHDESGKETAETAAAVI</sequence>
<proteinExistence type="predicted"/>
<reference evidence="2 3" key="1">
    <citation type="submission" date="2023-07" db="EMBL/GenBank/DDBJ databases">
        <title>Sorghum-associated microbial communities from plants grown in Nebraska, USA.</title>
        <authorList>
            <person name="Schachtman D."/>
        </authorList>
    </citation>
    <scope>NUCLEOTIDE SEQUENCE [LARGE SCALE GENOMIC DNA]</scope>
    <source>
        <strain evidence="2 3">CC523</strain>
    </source>
</reference>
<protein>
    <submittedName>
        <fullName evidence="2">Uncharacterized protein</fullName>
    </submittedName>
</protein>